<name>A0ABM9I3M3_9GAMM</name>
<sequence length="114" mass="12745">MTKSASPIAVLFYSPRRVSNCMRLAPAAGLSRNKTRTRSGLFSRTREWRINPETATDQECFTQDLCIPPFLPPGEGWGEGIEKEVPSFRPPHPNVLPERKGTESTFSIRPVTVS</sequence>
<keyword evidence="3" id="KW-1185">Reference proteome</keyword>
<gene>
    <name evidence="2" type="ORF">MSZNOR_2877</name>
</gene>
<evidence type="ECO:0000313" key="2">
    <source>
        <dbReference type="EMBL" id="CAI8870880.1"/>
    </source>
</evidence>
<protein>
    <submittedName>
        <fullName evidence="2">Uncharacterized protein</fullName>
    </submittedName>
</protein>
<feature type="compositionally biased region" description="Polar residues" evidence="1">
    <location>
        <begin position="103"/>
        <end position="114"/>
    </location>
</feature>
<reference evidence="2 3" key="1">
    <citation type="submission" date="2023-03" db="EMBL/GenBank/DDBJ databases">
        <authorList>
            <person name="Pearce D."/>
        </authorList>
    </citation>
    <scope>NUCLEOTIDE SEQUENCE [LARGE SCALE GENOMIC DNA]</scope>
    <source>
        <strain evidence="2">Msz</strain>
    </source>
</reference>
<feature type="region of interest" description="Disordered" evidence="1">
    <location>
        <begin position="78"/>
        <end position="114"/>
    </location>
</feature>
<dbReference type="Proteomes" id="UP001162030">
    <property type="component" value="Chromosome"/>
</dbReference>
<evidence type="ECO:0000256" key="1">
    <source>
        <dbReference type="SAM" id="MobiDB-lite"/>
    </source>
</evidence>
<proteinExistence type="predicted"/>
<dbReference type="EMBL" id="OX458333">
    <property type="protein sequence ID" value="CAI8870880.1"/>
    <property type="molecule type" value="Genomic_DNA"/>
</dbReference>
<accession>A0ABM9I3M3</accession>
<organism evidence="2 3">
    <name type="scientific">Methylocaldum szegediense</name>
    <dbReference type="NCBI Taxonomy" id="73780"/>
    <lineage>
        <taxon>Bacteria</taxon>
        <taxon>Pseudomonadati</taxon>
        <taxon>Pseudomonadota</taxon>
        <taxon>Gammaproteobacteria</taxon>
        <taxon>Methylococcales</taxon>
        <taxon>Methylococcaceae</taxon>
        <taxon>Methylocaldum</taxon>
    </lineage>
</organism>
<evidence type="ECO:0000313" key="3">
    <source>
        <dbReference type="Proteomes" id="UP001162030"/>
    </source>
</evidence>